<dbReference type="SUPFAM" id="SSF52374">
    <property type="entry name" value="Nucleotidylyl transferase"/>
    <property type="match status" value="1"/>
</dbReference>
<dbReference type="InterPro" id="IPR014729">
    <property type="entry name" value="Rossmann-like_a/b/a_fold"/>
</dbReference>
<evidence type="ECO:0000256" key="10">
    <source>
        <dbReference type="ARBA" id="ARBA00022827"/>
    </source>
</evidence>
<evidence type="ECO:0000259" key="16">
    <source>
        <dbReference type="SMART" id="SM00904"/>
    </source>
</evidence>
<dbReference type="PIRSF" id="PIRSF004491">
    <property type="entry name" value="FAD_Synth"/>
    <property type="match status" value="1"/>
</dbReference>
<dbReference type="PATRIC" id="fig|106634.4.peg.117"/>
<evidence type="ECO:0000256" key="9">
    <source>
        <dbReference type="ARBA" id="ARBA00022777"/>
    </source>
</evidence>
<comment type="catalytic activity">
    <reaction evidence="13 15">
        <text>riboflavin + ATP = FMN + ADP + H(+)</text>
        <dbReference type="Rhea" id="RHEA:14357"/>
        <dbReference type="ChEBI" id="CHEBI:15378"/>
        <dbReference type="ChEBI" id="CHEBI:30616"/>
        <dbReference type="ChEBI" id="CHEBI:57986"/>
        <dbReference type="ChEBI" id="CHEBI:58210"/>
        <dbReference type="ChEBI" id="CHEBI:456216"/>
        <dbReference type="EC" id="2.7.1.26"/>
    </reaction>
</comment>
<feature type="domain" description="Riboflavin kinase" evidence="16">
    <location>
        <begin position="193"/>
        <end position="317"/>
    </location>
</feature>
<dbReference type="GO" id="GO:0005524">
    <property type="term" value="F:ATP binding"/>
    <property type="evidence" value="ECO:0007669"/>
    <property type="project" value="UniProtKB-UniRule"/>
</dbReference>
<dbReference type="GO" id="GO:0009398">
    <property type="term" value="P:FMN biosynthetic process"/>
    <property type="evidence" value="ECO:0007669"/>
    <property type="project" value="UniProtKB-UniRule"/>
</dbReference>
<dbReference type="NCBIfam" id="NF004163">
    <property type="entry name" value="PRK05627.1-6"/>
    <property type="match status" value="1"/>
</dbReference>
<sequence length="320" mass="34766">MRLIRGLGPADSKAFEAAGMHGAVVTIGNFDGLHRGHQAVLGRLLEAAQDRQAPALLMTFEPLPREYFAARSQAPAPPGRLQRLRDRLVTLGDSALGAAWVLRFDAQLAGLSATAFMEEVLHRRLGARHVLVGDDFRFGRGREGDRSALQTAGKRLGFTVESTPTVRDAEGRISSTRVRAAAVAGDFARVAELLGRPYRLHGRVAHGDKRGRTIGFPTANLRLGPWPLALRGVYSGWLRRASGEALPAVANIGWRPTVGGTEQRLEAHILEGQPDLYGEAVCFEPVAQVRGEQRFEGLEALRAQIARDVETARTQLSAHD</sequence>
<comment type="similarity">
    <text evidence="15">Belongs to the ribF family.</text>
</comment>
<evidence type="ECO:0000256" key="5">
    <source>
        <dbReference type="ARBA" id="ARBA00022643"/>
    </source>
</evidence>
<dbReference type="GO" id="GO:0008531">
    <property type="term" value="F:riboflavin kinase activity"/>
    <property type="evidence" value="ECO:0007669"/>
    <property type="project" value="UniProtKB-UniRule"/>
</dbReference>
<keyword evidence="5 15" id="KW-0288">FMN</keyword>
<dbReference type="AlphaFoldDB" id="A0A0G3G338"/>
<dbReference type="Proteomes" id="UP000064201">
    <property type="component" value="Chromosome"/>
</dbReference>
<keyword evidence="11 15" id="KW-0067">ATP-binding</keyword>
<organism evidence="17 18">
    <name type="scientific">Thioalkalivibrio versutus</name>
    <dbReference type="NCBI Taxonomy" id="106634"/>
    <lineage>
        <taxon>Bacteria</taxon>
        <taxon>Pseudomonadati</taxon>
        <taxon>Pseudomonadota</taxon>
        <taxon>Gammaproteobacteria</taxon>
        <taxon>Chromatiales</taxon>
        <taxon>Ectothiorhodospiraceae</taxon>
        <taxon>Thioalkalivibrio</taxon>
    </lineage>
</organism>
<proteinExistence type="inferred from homology"/>
<keyword evidence="9 15" id="KW-0418">Kinase</keyword>
<name>A0A0G3G338_9GAMM</name>
<evidence type="ECO:0000256" key="1">
    <source>
        <dbReference type="ARBA" id="ARBA00002121"/>
    </source>
</evidence>
<dbReference type="Gene3D" id="3.40.50.620">
    <property type="entry name" value="HUPs"/>
    <property type="match status" value="1"/>
</dbReference>
<dbReference type="InterPro" id="IPR002606">
    <property type="entry name" value="Riboflavin_kinase_bac"/>
</dbReference>
<keyword evidence="8 15" id="KW-0547">Nucleotide-binding</keyword>
<evidence type="ECO:0000256" key="15">
    <source>
        <dbReference type="PIRNR" id="PIRNR004491"/>
    </source>
</evidence>
<keyword evidence="6 15" id="KW-0808">Transferase</keyword>
<keyword evidence="4 15" id="KW-0285">Flavoprotein</keyword>
<evidence type="ECO:0000256" key="8">
    <source>
        <dbReference type="ARBA" id="ARBA00022741"/>
    </source>
</evidence>
<evidence type="ECO:0000256" key="7">
    <source>
        <dbReference type="ARBA" id="ARBA00022695"/>
    </source>
</evidence>
<dbReference type="NCBIfam" id="NF004159">
    <property type="entry name" value="PRK05627.1-2"/>
    <property type="match status" value="1"/>
</dbReference>
<dbReference type="OrthoDB" id="9803667at2"/>
<dbReference type="CDD" id="cd02064">
    <property type="entry name" value="FAD_synthetase_N"/>
    <property type="match status" value="1"/>
</dbReference>
<dbReference type="PANTHER" id="PTHR22749:SF6">
    <property type="entry name" value="RIBOFLAVIN KINASE"/>
    <property type="match status" value="1"/>
</dbReference>
<keyword evidence="10 15" id="KW-0274">FAD</keyword>
<dbReference type="UniPathway" id="UPA00276">
    <property type="reaction ID" value="UER00406"/>
</dbReference>
<comment type="pathway">
    <text evidence="3 15">Cofactor biosynthesis; FMN biosynthesis; FMN from riboflavin (ATP route): step 1/1.</text>
</comment>
<comment type="pathway">
    <text evidence="2 15">Cofactor biosynthesis; FAD biosynthesis; FAD from FMN: step 1/1.</text>
</comment>
<keyword evidence="12" id="KW-0511">Multifunctional enzyme</keyword>
<protein>
    <recommendedName>
        <fullName evidence="15">Riboflavin biosynthesis protein</fullName>
    </recommendedName>
    <domain>
        <recommendedName>
            <fullName evidence="15">Riboflavin kinase</fullName>
            <ecNumber evidence="15">2.7.1.26</ecNumber>
        </recommendedName>
        <alternativeName>
            <fullName evidence="15">Flavokinase</fullName>
        </alternativeName>
    </domain>
    <domain>
        <recommendedName>
            <fullName evidence="15">FMN adenylyltransferase</fullName>
            <ecNumber evidence="15">2.7.7.2</ecNumber>
        </recommendedName>
        <alternativeName>
            <fullName evidence="15">FAD pyrophosphorylase</fullName>
        </alternativeName>
        <alternativeName>
            <fullName evidence="15">FAD synthase</fullName>
        </alternativeName>
    </domain>
</protein>
<dbReference type="Gene3D" id="2.40.30.30">
    <property type="entry name" value="Riboflavin kinase-like"/>
    <property type="match status" value="1"/>
</dbReference>
<dbReference type="SMART" id="SM00904">
    <property type="entry name" value="Flavokinase"/>
    <property type="match status" value="1"/>
</dbReference>
<evidence type="ECO:0000256" key="6">
    <source>
        <dbReference type="ARBA" id="ARBA00022679"/>
    </source>
</evidence>
<dbReference type="GO" id="GO:0009231">
    <property type="term" value="P:riboflavin biosynthetic process"/>
    <property type="evidence" value="ECO:0007669"/>
    <property type="project" value="InterPro"/>
</dbReference>
<dbReference type="FunFam" id="3.40.50.620:FF:000021">
    <property type="entry name" value="Riboflavin biosynthesis protein"/>
    <property type="match status" value="1"/>
</dbReference>
<keyword evidence="18" id="KW-1185">Reference proteome</keyword>
<dbReference type="InterPro" id="IPR015864">
    <property type="entry name" value="FAD_synthase"/>
</dbReference>
<dbReference type="SUPFAM" id="SSF82114">
    <property type="entry name" value="Riboflavin kinase-like"/>
    <property type="match status" value="1"/>
</dbReference>
<gene>
    <name evidence="17" type="ORF">TVD_00575</name>
</gene>
<dbReference type="GO" id="GO:0006747">
    <property type="term" value="P:FAD biosynthetic process"/>
    <property type="evidence" value="ECO:0007669"/>
    <property type="project" value="UniProtKB-UniRule"/>
</dbReference>
<dbReference type="RefSeq" id="WP_047250527.1">
    <property type="nucleotide sequence ID" value="NZ_CP011367.1"/>
</dbReference>
<dbReference type="InterPro" id="IPR023465">
    <property type="entry name" value="Riboflavin_kinase_dom_sf"/>
</dbReference>
<comment type="catalytic activity">
    <reaction evidence="14 15">
        <text>FMN + ATP + H(+) = FAD + diphosphate</text>
        <dbReference type="Rhea" id="RHEA:17237"/>
        <dbReference type="ChEBI" id="CHEBI:15378"/>
        <dbReference type="ChEBI" id="CHEBI:30616"/>
        <dbReference type="ChEBI" id="CHEBI:33019"/>
        <dbReference type="ChEBI" id="CHEBI:57692"/>
        <dbReference type="ChEBI" id="CHEBI:58210"/>
        <dbReference type="EC" id="2.7.7.2"/>
    </reaction>
</comment>
<dbReference type="EC" id="2.7.1.26" evidence="15"/>
<evidence type="ECO:0000256" key="13">
    <source>
        <dbReference type="ARBA" id="ARBA00047880"/>
    </source>
</evidence>
<comment type="function">
    <text evidence="1">Catalyzes the phosphorylation of riboflavin to FMN followed by the adenylation of FMN to FAD.</text>
</comment>
<evidence type="ECO:0000313" key="17">
    <source>
        <dbReference type="EMBL" id="AKJ93947.1"/>
    </source>
</evidence>
<evidence type="ECO:0000256" key="14">
    <source>
        <dbReference type="ARBA" id="ARBA00049494"/>
    </source>
</evidence>
<dbReference type="InterPro" id="IPR015865">
    <property type="entry name" value="Riboflavin_kinase_bac/euk"/>
</dbReference>
<dbReference type="KEGG" id="tvr:TVD_00575"/>
<evidence type="ECO:0000256" key="12">
    <source>
        <dbReference type="ARBA" id="ARBA00023268"/>
    </source>
</evidence>
<accession>A0A0G3G338</accession>
<evidence type="ECO:0000256" key="2">
    <source>
        <dbReference type="ARBA" id="ARBA00004726"/>
    </source>
</evidence>
<dbReference type="InterPro" id="IPR023468">
    <property type="entry name" value="Riboflavin_kinase"/>
</dbReference>
<evidence type="ECO:0000256" key="11">
    <source>
        <dbReference type="ARBA" id="ARBA00022840"/>
    </source>
</evidence>
<dbReference type="EMBL" id="CP011367">
    <property type="protein sequence ID" value="AKJ93947.1"/>
    <property type="molecule type" value="Genomic_DNA"/>
</dbReference>
<dbReference type="Pfam" id="PF01687">
    <property type="entry name" value="Flavokinase"/>
    <property type="match status" value="1"/>
</dbReference>
<reference evidence="17 18" key="1">
    <citation type="submission" date="2015-04" db="EMBL/GenBank/DDBJ databases">
        <title>Complete Sequence for the Genome of the Thioalkalivibrio versutus D301.</title>
        <authorList>
            <person name="Mu T."/>
            <person name="Zhou J."/>
            <person name="Xu X."/>
        </authorList>
    </citation>
    <scope>NUCLEOTIDE SEQUENCE [LARGE SCALE GENOMIC DNA]</scope>
    <source>
        <strain evidence="17 18">D301</strain>
    </source>
</reference>
<keyword evidence="7 15" id="KW-0548">Nucleotidyltransferase</keyword>
<evidence type="ECO:0000313" key="18">
    <source>
        <dbReference type="Proteomes" id="UP000064201"/>
    </source>
</evidence>
<evidence type="ECO:0000256" key="4">
    <source>
        <dbReference type="ARBA" id="ARBA00022630"/>
    </source>
</evidence>
<dbReference type="GO" id="GO:0003919">
    <property type="term" value="F:FMN adenylyltransferase activity"/>
    <property type="evidence" value="ECO:0007669"/>
    <property type="project" value="UniProtKB-UniRule"/>
</dbReference>
<dbReference type="PANTHER" id="PTHR22749">
    <property type="entry name" value="RIBOFLAVIN KINASE/FMN ADENYLYLTRANSFERASE"/>
    <property type="match status" value="1"/>
</dbReference>
<dbReference type="NCBIfam" id="TIGR00083">
    <property type="entry name" value="ribF"/>
    <property type="match status" value="1"/>
</dbReference>
<dbReference type="EC" id="2.7.7.2" evidence="15"/>
<dbReference type="UniPathway" id="UPA00277">
    <property type="reaction ID" value="UER00407"/>
</dbReference>
<dbReference type="Pfam" id="PF06574">
    <property type="entry name" value="FAD_syn"/>
    <property type="match status" value="1"/>
</dbReference>
<evidence type="ECO:0000256" key="3">
    <source>
        <dbReference type="ARBA" id="ARBA00005201"/>
    </source>
</evidence>
<dbReference type="STRING" id="106634.TVD_00575"/>